<dbReference type="InterPro" id="IPR002525">
    <property type="entry name" value="Transp_IS110-like_N"/>
</dbReference>
<dbReference type="Pfam" id="PF02371">
    <property type="entry name" value="Transposase_20"/>
    <property type="match status" value="1"/>
</dbReference>
<organism evidence="3 4">
    <name type="scientific">Pseudomonas fluorescens</name>
    <dbReference type="NCBI Taxonomy" id="294"/>
    <lineage>
        <taxon>Bacteria</taxon>
        <taxon>Pseudomonadati</taxon>
        <taxon>Pseudomonadota</taxon>
        <taxon>Gammaproteobacteria</taxon>
        <taxon>Pseudomonadales</taxon>
        <taxon>Pseudomonadaceae</taxon>
        <taxon>Pseudomonas</taxon>
    </lineage>
</organism>
<dbReference type="PANTHER" id="PTHR33055">
    <property type="entry name" value="TRANSPOSASE FOR INSERTION SEQUENCE ELEMENT IS1111A"/>
    <property type="match status" value="1"/>
</dbReference>
<dbReference type="GO" id="GO:0003677">
    <property type="term" value="F:DNA binding"/>
    <property type="evidence" value="ECO:0007669"/>
    <property type="project" value="InterPro"/>
</dbReference>
<evidence type="ECO:0000259" key="1">
    <source>
        <dbReference type="Pfam" id="PF01548"/>
    </source>
</evidence>
<accession>A0A0D0ML95</accession>
<reference evidence="3 4" key="1">
    <citation type="submission" date="2015-01" db="EMBL/GenBank/DDBJ databases">
        <title>Draft Genome Sequence of the Biocontrol and Plant Growth-Promoting Rhizobacteria (PGPR) Pseudomonas fluorescens UM270.</title>
        <authorList>
            <person name="Hernandez-Salmeron J.E."/>
            <person name="Santoyo G."/>
            <person name="Moreno-Hagelsieb G."/>
            <person name="Hernandez-Leon R."/>
        </authorList>
    </citation>
    <scope>NUCLEOTIDE SEQUENCE [LARGE SCALE GENOMIC DNA]</scope>
    <source>
        <strain evidence="3 4">UM270</strain>
    </source>
</reference>
<gene>
    <name evidence="3" type="ORF">RL74_27365</name>
</gene>
<sequence>MISWVGIDISKSNLVVWVRPQNQGCEVPNTPEGFAQLVEQLSPYTIGRVLLEATGGYERKVMAALQEAGFNVLRINPRRARAFAVAMGKNAKTDPIDAAVLADFAEALHASHEKPISPEREALRELIQLREHFVQQRDDNKRRLQQAQLPAVIEVIKDHIRYLQIQIKQFGKAINQSMRKLDAEKADRLTSVKGIGTVATASLLVYLPELGELDRREIASLAGIAPYNDDSGNHSGKRQIYGGRARVRRALYMSCWVVIRYHADFKARYEALRGRGKSAKVALIACMRILLIRLNAMLRDGTEWR</sequence>
<dbReference type="PANTHER" id="PTHR33055:SF13">
    <property type="entry name" value="TRANSPOSASE"/>
    <property type="match status" value="1"/>
</dbReference>
<proteinExistence type="predicted"/>
<dbReference type="GO" id="GO:0006313">
    <property type="term" value="P:DNA transposition"/>
    <property type="evidence" value="ECO:0007669"/>
    <property type="project" value="InterPro"/>
</dbReference>
<feature type="domain" description="Transposase IS116/IS110/IS902 C-terminal" evidence="2">
    <location>
        <begin position="187"/>
        <end position="270"/>
    </location>
</feature>
<dbReference type="AlphaFoldDB" id="A0A0D0ML95"/>
<dbReference type="InterPro" id="IPR047650">
    <property type="entry name" value="Transpos_IS110"/>
</dbReference>
<dbReference type="RefSeq" id="WP_042732929.1">
    <property type="nucleotide sequence ID" value="NZ_JXNZ01000483.1"/>
</dbReference>
<dbReference type="InterPro" id="IPR003346">
    <property type="entry name" value="Transposase_20"/>
</dbReference>
<protein>
    <submittedName>
        <fullName evidence="3">Transposase</fullName>
    </submittedName>
</protein>
<dbReference type="Pfam" id="PF01548">
    <property type="entry name" value="DEDD_Tnp_IS110"/>
    <property type="match status" value="1"/>
</dbReference>
<evidence type="ECO:0000259" key="2">
    <source>
        <dbReference type="Pfam" id="PF02371"/>
    </source>
</evidence>
<feature type="domain" description="Transposase IS110-like N-terminal" evidence="1">
    <location>
        <begin position="5"/>
        <end position="146"/>
    </location>
</feature>
<dbReference type="GO" id="GO:0004803">
    <property type="term" value="F:transposase activity"/>
    <property type="evidence" value="ECO:0007669"/>
    <property type="project" value="InterPro"/>
</dbReference>
<dbReference type="OrthoDB" id="9795150at2"/>
<evidence type="ECO:0000313" key="4">
    <source>
        <dbReference type="Proteomes" id="UP000032101"/>
    </source>
</evidence>
<dbReference type="PATRIC" id="fig|294.124.peg.5662"/>
<comment type="caution">
    <text evidence="3">The sequence shown here is derived from an EMBL/GenBank/DDBJ whole genome shotgun (WGS) entry which is preliminary data.</text>
</comment>
<dbReference type="Proteomes" id="UP000032101">
    <property type="component" value="Unassembled WGS sequence"/>
</dbReference>
<dbReference type="EMBL" id="JXNZ01000483">
    <property type="protein sequence ID" value="KIQ56180.1"/>
    <property type="molecule type" value="Genomic_DNA"/>
</dbReference>
<evidence type="ECO:0000313" key="3">
    <source>
        <dbReference type="EMBL" id="KIQ56180.1"/>
    </source>
</evidence>
<name>A0A0D0ML95_PSEFL</name>